<dbReference type="GO" id="GO:0010427">
    <property type="term" value="F:abscisic acid binding"/>
    <property type="evidence" value="ECO:0007669"/>
    <property type="project" value="InterPro"/>
</dbReference>
<dbReference type="SUPFAM" id="SSF55961">
    <property type="entry name" value="Bet v1-like"/>
    <property type="match status" value="1"/>
</dbReference>
<dbReference type="GO" id="GO:0006952">
    <property type="term" value="P:defense response"/>
    <property type="evidence" value="ECO:0007669"/>
    <property type="project" value="InterPro"/>
</dbReference>
<dbReference type="CDD" id="cd07816">
    <property type="entry name" value="Bet_v1-like"/>
    <property type="match status" value="1"/>
</dbReference>
<sequence>MYKAHAEVTDDPPSSSPTTPLYICTHPDFSFHRPTHHQLIDLSPPAPLDDMVAGGCNLELTFGVSVHRMWKAAACEDHVMYPKIVPEYFASVELIGDGEAGSTKIFRFTPAAKPLSFVKDHVEVLDHASHTLRYKTIEGGYVGLTLKSITFEYRYEALSDDACAVKIKMEYDTLDDKPVGGEEVAKMKEGTARLLKAVEGYLLANPVSVNNFQPWPWGPRGLVRVRMIGDLSGGGGRLETAGASVGSTEEVDRCFFRKGASRLSVR</sequence>
<dbReference type="PANTHER" id="PTHR31213">
    <property type="entry name" value="OS08G0374000 PROTEIN-RELATED"/>
    <property type="match status" value="1"/>
</dbReference>
<dbReference type="InterPro" id="IPR000916">
    <property type="entry name" value="Bet_v_I/MLP"/>
</dbReference>
<dbReference type="PRINTS" id="PR00634">
    <property type="entry name" value="BETALLERGEN"/>
</dbReference>
<proteinExistence type="inferred from homology"/>
<dbReference type="PANTHER" id="PTHR31213:SF201">
    <property type="entry name" value="OS03G0300400 PROTEIN"/>
    <property type="match status" value="1"/>
</dbReference>
<dbReference type="GO" id="GO:0038023">
    <property type="term" value="F:signaling receptor activity"/>
    <property type="evidence" value="ECO:0007669"/>
    <property type="project" value="InterPro"/>
</dbReference>
<dbReference type="Gene3D" id="3.30.530.20">
    <property type="match status" value="1"/>
</dbReference>
<gene>
    <name evidence="3" type="ORF">C4D60_Mb01t28780</name>
</gene>
<organism evidence="3 4">
    <name type="scientific">Musa balbisiana</name>
    <name type="common">Banana</name>
    <dbReference type="NCBI Taxonomy" id="52838"/>
    <lineage>
        <taxon>Eukaryota</taxon>
        <taxon>Viridiplantae</taxon>
        <taxon>Streptophyta</taxon>
        <taxon>Embryophyta</taxon>
        <taxon>Tracheophyta</taxon>
        <taxon>Spermatophyta</taxon>
        <taxon>Magnoliopsida</taxon>
        <taxon>Liliopsida</taxon>
        <taxon>Zingiberales</taxon>
        <taxon>Musaceae</taxon>
        <taxon>Musa</taxon>
    </lineage>
</organism>
<evidence type="ECO:0000256" key="1">
    <source>
        <dbReference type="ARBA" id="ARBA00009744"/>
    </source>
</evidence>
<dbReference type="FunFam" id="3.30.530.20:FF:000007">
    <property type="entry name" value="Major pollen allergen Bet v 1-A"/>
    <property type="match status" value="1"/>
</dbReference>
<accession>A0A4S8JRG4</accession>
<dbReference type="InterPro" id="IPR050279">
    <property type="entry name" value="Plant_def-hormone_signal"/>
</dbReference>
<comment type="caution">
    <text evidence="3">The sequence shown here is derived from an EMBL/GenBank/DDBJ whole genome shotgun (WGS) entry which is preliminary data.</text>
</comment>
<comment type="similarity">
    <text evidence="1">Belongs to the BetVI family.</text>
</comment>
<evidence type="ECO:0000313" key="4">
    <source>
        <dbReference type="Proteomes" id="UP000317650"/>
    </source>
</evidence>
<dbReference type="GO" id="GO:0004864">
    <property type="term" value="F:protein phosphatase inhibitor activity"/>
    <property type="evidence" value="ECO:0007669"/>
    <property type="project" value="InterPro"/>
</dbReference>
<dbReference type="AlphaFoldDB" id="A0A4S8JRG4"/>
<dbReference type="Pfam" id="PF00407">
    <property type="entry name" value="Bet_v_1"/>
    <property type="match status" value="1"/>
</dbReference>
<dbReference type="GO" id="GO:0009738">
    <property type="term" value="P:abscisic acid-activated signaling pathway"/>
    <property type="evidence" value="ECO:0007669"/>
    <property type="project" value="InterPro"/>
</dbReference>
<dbReference type="EMBL" id="PYDT01000004">
    <property type="protein sequence ID" value="THU64658.1"/>
    <property type="molecule type" value="Genomic_DNA"/>
</dbReference>
<evidence type="ECO:0000259" key="2">
    <source>
        <dbReference type="Pfam" id="PF00407"/>
    </source>
</evidence>
<dbReference type="Proteomes" id="UP000317650">
    <property type="component" value="Chromosome 1"/>
</dbReference>
<dbReference type="InterPro" id="IPR024949">
    <property type="entry name" value="Bet_v_I_allergen"/>
</dbReference>
<dbReference type="GO" id="GO:0005634">
    <property type="term" value="C:nucleus"/>
    <property type="evidence" value="ECO:0007669"/>
    <property type="project" value="TreeGrafter"/>
</dbReference>
<keyword evidence="4" id="KW-1185">Reference proteome</keyword>
<name>A0A4S8JRG4_MUSBA</name>
<dbReference type="InterPro" id="IPR023393">
    <property type="entry name" value="START-like_dom_sf"/>
</dbReference>
<evidence type="ECO:0000313" key="3">
    <source>
        <dbReference type="EMBL" id="THU64658.1"/>
    </source>
</evidence>
<reference evidence="3 4" key="1">
    <citation type="journal article" date="2019" name="Nat. Plants">
        <title>Genome sequencing of Musa balbisiana reveals subgenome evolution and function divergence in polyploid bananas.</title>
        <authorList>
            <person name="Yao X."/>
        </authorList>
    </citation>
    <scope>NUCLEOTIDE SEQUENCE [LARGE SCALE GENOMIC DNA]</scope>
    <source>
        <strain evidence="4">cv. DH-PKW</strain>
        <tissue evidence="3">Leaves</tissue>
    </source>
</reference>
<protein>
    <recommendedName>
        <fullName evidence="2">Bet v I/Major latex protein domain-containing protein</fullName>
    </recommendedName>
</protein>
<dbReference type="GO" id="GO:0005737">
    <property type="term" value="C:cytoplasm"/>
    <property type="evidence" value="ECO:0007669"/>
    <property type="project" value="TreeGrafter"/>
</dbReference>
<feature type="domain" description="Bet v I/Major latex protein" evidence="2">
    <location>
        <begin position="54"/>
        <end position="205"/>
    </location>
</feature>